<proteinExistence type="predicted"/>
<keyword evidence="3" id="KW-1185">Reference proteome</keyword>
<dbReference type="OrthoDB" id="594879at2"/>
<evidence type="ECO:0000313" key="3">
    <source>
        <dbReference type="Proteomes" id="UP000245391"/>
    </source>
</evidence>
<dbReference type="Proteomes" id="UP000245391">
    <property type="component" value="Unassembled WGS sequence"/>
</dbReference>
<dbReference type="Pfam" id="PF11738">
    <property type="entry name" value="DUF3298"/>
    <property type="match status" value="1"/>
</dbReference>
<dbReference type="Gene3D" id="3.30.565.40">
    <property type="entry name" value="Fervidobacterium nodosum Rt17-B1 like"/>
    <property type="match status" value="1"/>
</dbReference>
<organism evidence="2 3">
    <name type="scientific">Pedobacter paludis</name>
    <dbReference type="NCBI Taxonomy" id="2203212"/>
    <lineage>
        <taxon>Bacteria</taxon>
        <taxon>Pseudomonadati</taxon>
        <taxon>Bacteroidota</taxon>
        <taxon>Sphingobacteriia</taxon>
        <taxon>Sphingobacteriales</taxon>
        <taxon>Sphingobacteriaceae</taxon>
        <taxon>Pedobacter</taxon>
    </lineage>
</organism>
<dbReference type="PROSITE" id="PS51257">
    <property type="entry name" value="PROKAR_LIPOPROTEIN"/>
    <property type="match status" value="1"/>
</dbReference>
<dbReference type="Gene3D" id="3.90.640.20">
    <property type="entry name" value="Heat-shock cognate protein, ATPase"/>
    <property type="match status" value="1"/>
</dbReference>
<feature type="domain" description="DUF3298" evidence="1">
    <location>
        <begin position="303"/>
        <end position="369"/>
    </location>
</feature>
<dbReference type="RefSeq" id="WP_109932313.1">
    <property type="nucleotide sequence ID" value="NZ_QGNY01000009.1"/>
</dbReference>
<dbReference type="InterPro" id="IPR021729">
    <property type="entry name" value="DUF3298"/>
</dbReference>
<sequence length="387" mass="43438">MKKLILYSAFGFLALTACNRNKSENTTSATLDSTKTVTADLPENFYKRLEGDVAGKHVVMNLKKTGSDYSGNYYYNGSWLNLSIDTLIGKDSIVLNENNFSEYYFDENAKSNTLALKWTGNGFKGKWTSGKKDKTFDIDLTEKYPAGSYAFSISTYADSVKAFPNKAKSPQADISFNGLTATGKSTADTWLNQELKKLMGLKANQNDWNTGYKNLATAYFADYKNSVLDYAKDGGANDAFLNYNNHSNQSIVYNDKDFVIVEQMDDDYSGGAHGNYASIFHCLDTKTQKKLILSDVVKVDTVILGKLLEKNLRKQYNVKPEQQLTTVLFDDYIKPNNNFYFNDNGLAFLYNPYEVASYAQGQIIVYIPFAELKPYLVPAFATRIGLK</sequence>
<dbReference type="EMBL" id="QGNY01000009">
    <property type="protein sequence ID" value="PWS29876.1"/>
    <property type="molecule type" value="Genomic_DNA"/>
</dbReference>
<accession>A0A317EXD8</accession>
<dbReference type="InterPro" id="IPR037126">
    <property type="entry name" value="PdaC/RsiV-like_sf"/>
</dbReference>
<name>A0A317EXD8_9SPHI</name>
<gene>
    <name evidence="2" type="ORF">DF947_20015</name>
</gene>
<reference evidence="3" key="1">
    <citation type="submission" date="2018-05" db="EMBL/GenBank/DDBJ databases">
        <title>Pedobacter paludis sp. nov., isolated from wetland soil.</title>
        <authorList>
            <person name="Zhang Y."/>
        </authorList>
    </citation>
    <scope>NUCLEOTIDE SEQUENCE [LARGE SCALE GENOMIC DNA]</scope>
    <source>
        <strain evidence="3">R-8</strain>
    </source>
</reference>
<comment type="caution">
    <text evidence="2">The sequence shown here is derived from an EMBL/GenBank/DDBJ whole genome shotgun (WGS) entry which is preliminary data.</text>
</comment>
<dbReference type="AlphaFoldDB" id="A0A317EXD8"/>
<evidence type="ECO:0000313" key="2">
    <source>
        <dbReference type="EMBL" id="PWS29876.1"/>
    </source>
</evidence>
<protein>
    <recommendedName>
        <fullName evidence="1">DUF3298 domain-containing protein</fullName>
    </recommendedName>
</protein>
<evidence type="ECO:0000259" key="1">
    <source>
        <dbReference type="Pfam" id="PF11738"/>
    </source>
</evidence>